<dbReference type="InterPro" id="IPR017853">
    <property type="entry name" value="GH"/>
</dbReference>
<keyword evidence="1" id="KW-0812">Transmembrane</keyword>
<keyword evidence="1" id="KW-0472">Membrane</keyword>
<keyword evidence="1" id="KW-1133">Transmembrane helix</keyword>
<evidence type="ECO:0000256" key="1">
    <source>
        <dbReference type="SAM" id="Phobius"/>
    </source>
</evidence>
<organism evidence="2 3">
    <name type="scientific">Reticulibacter mediterranei</name>
    <dbReference type="NCBI Taxonomy" id="2778369"/>
    <lineage>
        <taxon>Bacteria</taxon>
        <taxon>Bacillati</taxon>
        <taxon>Chloroflexota</taxon>
        <taxon>Ktedonobacteria</taxon>
        <taxon>Ktedonobacterales</taxon>
        <taxon>Reticulibacteraceae</taxon>
        <taxon>Reticulibacter</taxon>
    </lineage>
</organism>
<dbReference type="RefSeq" id="WP_220204611.1">
    <property type="nucleotide sequence ID" value="NZ_BNJK01000001.1"/>
</dbReference>
<dbReference type="EMBL" id="BNJK01000001">
    <property type="protein sequence ID" value="GHO93841.1"/>
    <property type="molecule type" value="Genomic_DNA"/>
</dbReference>
<evidence type="ECO:0000313" key="3">
    <source>
        <dbReference type="Proteomes" id="UP000597444"/>
    </source>
</evidence>
<dbReference type="Gene3D" id="3.20.20.80">
    <property type="entry name" value="Glycosidases"/>
    <property type="match status" value="1"/>
</dbReference>
<accession>A0A8J3INY8</accession>
<sequence length="557" mass="60953">MHPHAGLDRSQHLPWWVIVAGIAAVMLIASLLIINIPDRLSSRTTNKSITPTPTQSQSAPISSASPLIFGTNLDLSANRDQALTTLSPTLVNVPVHSVRLAPPSNLKDAALKNIALTLKNMDVVPVVVLQDLLTPNAMATNTRIVKAMQSAFAGEAVRYEYGDEEDALAVSAETYTAGWNKAIPELKKLAPGALFLGPVTYHFDSAYLKTFLQNAQPQPDEISWHEYSCNNNWDNEICLNRINDWTQHIQSARELMKATMGKEVHVIISAWNYAANSQVNDDKSRDATFIKNWNTRALQTLAENGVFAAMHCSCLGSATDLTSDDGTLTTPGATFHATYLTLTRQRAASDTISAPTSSPNLTATSVASDPYLTHQGTLLVNDPLNKPFLWRNKIAKGWGGACTFKNGAYSISQVVTDNRYFHCDAGTLHTSNFIYEAQITLLKGDCGGITFRYNVKDNSGYRFVACANGIARLLAYPDGGHYTRLLDEPVAALHTGYNQSNLLAVVARGNTLDLYINKQKIGSFTDNTRHDGIFALFAAAFGNRTEATFRNVNIWRL</sequence>
<comment type="caution">
    <text evidence="2">The sequence shown here is derived from an EMBL/GenBank/DDBJ whole genome shotgun (WGS) entry which is preliminary data.</text>
</comment>
<dbReference type="Gene3D" id="2.60.120.560">
    <property type="entry name" value="Exo-inulinase, domain 1"/>
    <property type="match status" value="1"/>
</dbReference>
<proteinExistence type="predicted"/>
<keyword evidence="3" id="KW-1185">Reference proteome</keyword>
<evidence type="ECO:0000313" key="2">
    <source>
        <dbReference type="EMBL" id="GHO93841.1"/>
    </source>
</evidence>
<gene>
    <name evidence="2" type="ORF">KSF_038890</name>
</gene>
<name>A0A8J3INY8_9CHLR</name>
<dbReference type="Proteomes" id="UP000597444">
    <property type="component" value="Unassembled WGS sequence"/>
</dbReference>
<protein>
    <recommendedName>
        <fullName evidence="4">3-keto-disaccharide hydrolase domain-containing protein</fullName>
    </recommendedName>
</protein>
<dbReference type="SUPFAM" id="SSF51445">
    <property type="entry name" value="(Trans)glycosidases"/>
    <property type="match status" value="1"/>
</dbReference>
<evidence type="ECO:0008006" key="4">
    <source>
        <dbReference type="Google" id="ProtNLM"/>
    </source>
</evidence>
<reference evidence="2" key="1">
    <citation type="submission" date="2020-10" db="EMBL/GenBank/DDBJ databases">
        <title>Taxonomic study of unclassified bacteria belonging to the class Ktedonobacteria.</title>
        <authorList>
            <person name="Yabe S."/>
            <person name="Wang C.M."/>
            <person name="Zheng Y."/>
            <person name="Sakai Y."/>
            <person name="Cavaletti L."/>
            <person name="Monciardini P."/>
            <person name="Donadio S."/>
        </authorList>
    </citation>
    <scope>NUCLEOTIDE SEQUENCE</scope>
    <source>
        <strain evidence="2">ID150040</strain>
    </source>
</reference>
<dbReference type="AlphaFoldDB" id="A0A8J3INY8"/>
<feature type="transmembrane region" description="Helical" evidence="1">
    <location>
        <begin position="13"/>
        <end position="34"/>
    </location>
</feature>